<organism evidence="1">
    <name type="scientific">Siphoviridae sp. ctb3910</name>
    <dbReference type="NCBI Taxonomy" id="2827897"/>
    <lineage>
        <taxon>Viruses</taxon>
        <taxon>Duplodnaviria</taxon>
        <taxon>Heunggongvirae</taxon>
        <taxon>Uroviricota</taxon>
        <taxon>Caudoviricetes</taxon>
    </lineage>
</organism>
<name>A0A8S5S994_9CAUD</name>
<proteinExistence type="predicted"/>
<evidence type="ECO:0000313" key="1">
    <source>
        <dbReference type="EMBL" id="DAF47255.1"/>
    </source>
</evidence>
<sequence length="63" mass="7339">MYRLLKEILKELKGIRKELHIIASNTESCNLTCKIYGSRIYNENDIDIMANRLNSKLLDSIKP</sequence>
<dbReference type="EMBL" id="BK032552">
    <property type="protein sequence ID" value="DAF47255.1"/>
    <property type="molecule type" value="Genomic_DNA"/>
</dbReference>
<reference evidence="1" key="1">
    <citation type="journal article" date="2021" name="Proc. Natl. Acad. Sci. U.S.A.">
        <title>A Catalog of Tens of Thousands of Viruses from Human Metagenomes Reveals Hidden Associations with Chronic Diseases.</title>
        <authorList>
            <person name="Tisza M.J."/>
            <person name="Buck C.B."/>
        </authorList>
    </citation>
    <scope>NUCLEOTIDE SEQUENCE</scope>
    <source>
        <strain evidence="1">Ctb3910</strain>
    </source>
</reference>
<accession>A0A8S5S994</accession>
<protein>
    <submittedName>
        <fullName evidence="1">Uncharacterized protein</fullName>
    </submittedName>
</protein>